<evidence type="ECO:0000313" key="10">
    <source>
        <dbReference type="EMBL" id="NSL85853.1"/>
    </source>
</evidence>
<dbReference type="GO" id="GO:0016887">
    <property type="term" value="F:ATP hydrolysis activity"/>
    <property type="evidence" value="ECO:0007669"/>
    <property type="project" value="InterPro"/>
</dbReference>
<dbReference type="Pfam" id="PF03412">
    <property type="entry name" value="Peptidase_C39"/>
    <property type="match status" value="1"/>
</dbReference>
<reference evidence="10" key="1">
    <citation type="submission" date="2020-05" db="EMBL/GenBank/DDBJ databases">
        <title>Chitinophaga laudate sp. nov., isolated from a tropical peat swamp.</title>
        <authorList>
            <person name="Goh C.B.S."/>
            <person name="Lee M.S."/>
            <person name="Parimannan S."/>
            <person name="Pasbakhsh P."/>
            <person name="Yule C.M."/>
            <person name="Rajandas H."/>
            <person name="Loke S."/>
            <person name="Croft L."/>
            <person name="Tan J.B.L."/>
        </authorList>
    </citation>
    <scope>NUCLEOTIDE SEQUENCE</scope>
    <source>
        <strain evidence="10">Mgbs1</strain>
    </source>
</reference>
<dbReference type="FunFam" id="3.40.50.300:FF:000299">
    <property type="entry name" value="ABC transporter ATP-binding protein/permease"/>
    <property type="match status" value="1"/>
</dbReference>
<dbReference type="SUPFAM" id="SSF90123">
    <property type="entry name" value="ABC transporter transmembrane region"/>
    <property type="match status" value="1"/>
</dbReference>
<dbReference type="PROSITE" id="PS00211">
    <property type="entry name" value="ABC_TRANSPORTER_1"/>
    <property type="match status" value="1"/>
</dbReference>
<dbReference type="GO" id="GO:0005524">
    <property type="term" value="F:ATP binding"/>
    <property type="evidence" value="ECO:0007669"/>
    <property type="project" value="UniProtKB-KW"/>
</dbReference>
<dbReference type="Gene3D" id="3.40.50.300">
    <property type="entry name" value="P-loop containing nucleotide triphosphate hydrolases"/>
    <property type="match status" value="1"/>
</dbReference>
<dbReference type="GO" id="GO:0005886">
    <property type="term" value="C:plasma membrane"/>
    <property type="evidence" value="ECO:0007669"/>
    <property type="project" value="UniProtKB-SubCell"/>
</dbReference>
<dbReference type="PANTHER" id="PTHR43394">
    <property type="entry name" value="ATP-DEPENDENT PERMEASE MDL1, MITOCHONDRIAL"/>
    <property type="match status" value="1"/>
</dbReference>
<dbReference type="InterPro" id="IPR039421">
    <property type="entry name" value="Type_1_exporter"/>
</dbReference>
<dbReference type="OrthoDB" id="9760358at2"/>
<dbReference type="Gene3D" id="1.20.1560.10">
    <property type="entry name" value="ABC transporter type 1, transmembrane domain"/>
    <property type="match status" value="1"/>
</dbReference>
<dbReference type="CDD" id="cd02418">
    <property type="entry name" value="Peptidase_C39B"/>
    <property type="match status" value="1"/>
</dbReference>
<dbReference type="InterPro" id="IPR036640">
    <property type="entry name" value="ABC1_TM_sf"/>
</dbReference>
<evidence type="ECO:0000313" key="11">
    <source>
        <dbReference type="Proteomes" id="UP000281028"/>
    </source>
</evidence>
<dbReference type="GO" id="GO:0015421">
    <property type="term" value="F:ABC-type oligopeptide transporter activity"/>
    <property type="evidence" value="ECO:0007669"/>
    <property type="project" value="TreeGrafter"/>
</dbReference>
<dbReference type="Pfam" id="PF00005">
    <property type="entry name" value="ABC_tran"/>
    <property type="match status" value="1"/>
</dbReference>
<keyword evidence="4" id="KW-0812">Transmembrane</keyword>
<keyword evidence="3" id="KW-1003">Cell membrane</keyword>
<comment type="caution">
    <text evidence="10">The sequence shown here is derived from an EMBL/GenBank/DDBJ whole genome shotgun (WGS) entry which is preliminary data.</text>
</comment>
<proteinExistence type="predicted"/>
<accession>A0A3S1AZA5</accession>
<dbReference type="Gene3D" id="3.90.70.10">
    <property type="entry name" value="Cysteine proteinases"/>
    <property type="match status" value="1"/>
</dbReference>
<organism evidence="10 11">
    <name type="scientific">Chitinophaga solisilvae</name>
    <dbReference type="NCBI Taxonomy" id="1233460"/>
    <lineage>
        <taxon>Bacteria</taxon>
        <taxon>Pseudomonadati</taxon>
        <taxon>Bacteroidota</taxon>
        <taxon>Chitinophagia</taxon>
        <taxon>Chitinophagales</taxon>
        <taxon>Chitinophagaceae</taxon>
        <taxon>Chitinophaga</taxon>
    </lineage>
</organism>
<keyword evidence="5" id="KW-0547">Nucleotide-binding</keyword>
<comment type="subcellular location">
    <subcellularLocation>
        <location evidence="1">Cell membrane</location>
        <topology evidence="1">Multi-pass membrane protein</topology>
    </subcellularLocation>
</comment>
<name>A0A3S1AZA5_9BACT</name>
<dbReference type="Proteomes" id="UP000281028">
    <property type="component" value="Unassembled WGS sequence"/>
</dbReference>
<dbReference type="PROSITE" id="PS50929">
    <property type="entry name" value="ABC_TM1F"/>
    <property type="match status" value="1"/>
</dbReference>
<keyword evidence="7" id="KW-0067">ATP-binding</keyword>
<dbReference type="AlphaFoldDB" id="A0A3S1AZA5"/>
<dbReference type="InterPro" id="IPR003593">
    <property type="entry name" value="AAA+_ATPase"/>
</dbReference>
<keyword evidence="6" id="KW-0378">Hydrolase</keyword>
<gene>
    <name evidence="10" type="ORF">ECE50_003355</name>
</gene>
<evidence type="ECO:0000256" key="4">
    <source>
        <dbReference type="ARBA" id="ARBA00022692"/>
    </source>
</evidence>
<sequence>MGRTFTTYRQLDQMDCGPTCLRMIAQHYGKHYSLQTLRESSFITREGVTLKGISEAAVKIGFRTCGARLTFEQLDEEANLPCILHWNQNHFVVLPPQNYDRHKKNSKILIADPAHGLVNVSKETFLRSWLGSSSQGFALLLDPSPAFYEQEEEKKTGRNLTFLYRYLRPYKGYLGQLFTGMFVASLLSLTAPFLTQVLVDYGISQQDIGFIYLILVAQLALFAGSTAIEMIRGWLLLHMSSRVNIAIISDFLIKLMKLPIRFFDTKMVGDITQRISDHSRIEQFLTGTSLNTLFSLVNMLVFSVVLAVYSIPVFLIFIAGSALSVGWISFFLKKRRELDYARFQRRSENQNNLFEIITGMQEIKMNGSETTHRWGWEHTQAKLFKISVSSLSLAQYQHIGFSFFTQLKNILISFLAAREALHGHISLGMMLSISYIIGQLNSPIAQLLSFLQAAQDARISVERLSEIHNREEEEQPHELKPEEALLHLTAPAARGRLNGTYPESGITLENVSFQYGDPGSPMVLDNINLTIPFGKTTAIVGASGSGKTTLMKLLLKFYEPTKGDIHLGDIPLRAVSSQWWRRHCGAVMSDGYIFSNTIAHNISVQDETDQQRLMAAVKIANLDSFVNRLPQGFATKIGNTGRGVSSGQRQRILIARAVYKQPAFLFLDEATSTLDANNEKMIIENLGRFFESRTVLVIAHRLSTVKHADQIIVMDNGRIVEQGDHQTLTALKGKYYHLVKNQLELGN</sequence>
<dbReference type="CDD" id="cd18571">
    <property type="entry name" value="ABC_6TM_peptidase_like"/>
    <property type="match status" value="1"/>
</dbReference>
<evidence type="ECO:0000256" key="1">
    <source>
        <dbReference type="ARBA" id="ARBA00004651"/>
    </source>
</evidence>
<evidence type="ECO:0000256" key="7">
    <source>
        <dbReference type="ARBA" id="ARBA00022840"/>
    </source>
</evidence>
<dbReference type="GO" id="GO:0008233">
    <property type="term" value="F:peptidase activity"/>
    <property type="evidence" value="ECO:0007669"/>
    <property type="project" value="InterPro"/>
</dbReference>
<evidence type="ECO:0000256" key="3">
    <source>
        <dbReference type="ARBA" id="ARBA00022475"/>
    </source>
</evidence>
<evidence type="ECO:0000256" key="5">
    <source>
        <dbReference type="ARBA" id="ARBA00022741"/>
    </source>
</evidence>
<dbReference type="InterPro" id="IPR011527">
    <property type="entry name" value="ABC1_TM_dom"/>
</dbReference>
<evidence type="ECO:0000256" key="2">
    <source>
        <dbReference type="ARBA" id="ARBA00022448"/>
    </source>
</evidence>
<dbReference type="InterPro" id="IPR027417">
    <property type="entry name" value="P-loop_NTPase"/>
</dbReference>
<dbReference type="InterPro" id="IPR005074">
    <property type="entry name" value="Peptidase_C39"/>
</dbReference>
<evidence type="ECO:0000256" key="8">
    <source>
        <dbReference type="ARBA" id="ARBA00022989"/>
    </source>
</evidence>
<dbReference type="EMBL" id="RIAR02000001">
    <property type="protein sequence ID" value="NSL85853.1"/>
    <property type="molecule type" value="Genomic_DNA"/>
</dbReference>
<keyword evidence="9" id="KW-0472">Membrane</keyword>
<keyword evidence="11" id="KW-1185">Reference proteome</keyword>
<dbReference type="PANTHER" id="PTHR43394:SF1">
    <property type="entry name" value="ATP-BINDING CASSETTE SUB-FAMILY B MEMBER 10, MITOCHONDRIAL"/>
    <property type="match status" value="1"/>
</dbReference>
<dbReference type="InterPro" id="IPR017871">
    <property type="entry name" value="ABC_transporter-like_CS"/>
</dbReference>
<protein>
    <submittedName>
        <fullName evidence="10">Peptidase domain-containing ABC transporter</fullName>
    </submittedName>
</protein>
<evidence type="ECO:0000256" key="6">
    <source>
        <dbReference type="ARBA" id="ARBA00022801"/>
    </source>
</evidence>
<dbReference type="Pfam" id="PF00664">
    <property type="entry name" value="ABC_membrane"/>
    <property type="match status" value="1"/>
</dbReference>
<dbReference type="SUPFAM" id="SSF52540">
    <property type="entry name" value="P-loop containing nucleoside triphosphate hydrolases"/>
    <property type="match status" value="1"/>
</dbReference>
<keyword evidence="2" id="KW-0813">Transport</keyword>
<dbReference type="PROSITE" id="PS50990">
    <property type="entry name" value="PEPTIDASE_C39"/>
    <property type="match status" value="1"/>
</dbReference>
<keyword evidence="8" id="KW-1133">Transmembrane helix</keyword>
<evidence type="ECO:0000256" key="9">
    <source>
        <dbReference type="ARBA" id="ARBA00023136"/>
    </source>
</evidence>
<dbReference type="GO" id="GO:0006508">
    <property type="term" value="P:proteolysis"/>
    <property type="evidence" value="ECO:0007669"/>
    <property type="project" value="InterPro"/>
</dbReference>
<dbReference type="PROSITE" id="PS50893">
    <property type="entry name" value="ABC_TRANSPORTER_2"/>
    <property type="match status" value="1"/>
</dbReference>
<dbReference type="SMART" id="SM00382">
    <property type="entry name" value="AAA"/>
    <property type="match status" value="1"/>
</dbReference>
<dbReference type="InterPro" id="IPR003439">
    <property type="entry name" value="ABC_transporter-like_ATP-bd"/>
</dbReference>